<dbReference type="SUPFAM" id="SSF56784">
    <property type="entry name" value="HAD-like"/>
    <property type="match status" value="1"/>
</dbReference>
<evidence type="ECO:0000256" key="1">
    <source>
        <dbReference type="ARBA" id="ARBA00022842"/>
    </source>
</evidence>
<dbReference type="PANTHER" id="PTHR24093:SF506">
    <property type="entry name" value="CATION-TRANSPORTING ATPASE PMA1"/>
    <property type="match status" value="1"/>
</dbReference>
<dbReference type="Pfam" id="PF00702">
    <property type="entry name" value="Hydrolase"/>
    <property type="match status" value="1"/>
</dbReference>
<reference evidence="2" key="1">
    <citation type="journal article" date="2012" name="PLoS ONE">
        <title>Gene sets for utilization of primary and secondary nutrition supplies in the distal gut of endangered iberian lynx.</title>
        <authorList>
            <person name="Alcaide M."/>
            <person name="Messina E."/>
            <person name="Richter M."/>
            <person name="Bargiela R."/>
            <person name="Peplies J."/>
            <person name="Huws S.A."/>
            <person name="Newbold C.J."/>
            <person name="Golyshin P.N."/>
            <person name="Simon M.A."/>
            <person name="Lopez G."/>
            <person name="Yakimov M.M."/>
            <person name="Ferrer M."/>
        </authorList>
    </citation>
    <scope>NUCLEOTIDE SEQUENCE</scope>
</reference>
<feature type="non-terminal residue" evidence="2">
    <location>
        <position position="87"/>
    </location>
</feature>
<dbReference type="GO" id="GO:0000166">
    <property type="term" value="F:nucleotide binding"/>
    <property type="evidence" value="ECO:0007669"/>
    <property type="project" value="InterPro"/>
</dbReference>
<dbReference type="AlphaFoldDB" id="J9F553"/>
<dbReference type="EMBL" id="AMCI01009348">
    <property type="protein sequence ID" value="EJW89623.1"/>
    <property type="molecule type" value="Genomic_DNA"/>
</dbReference>
<organism evidence="2">
    <name type="scientific">gut metagenome</name>
    <dbReference type="NCBI Taxonomy" id="749906"/>
    <lineage>
        <taxon>unclassified sequences</taxon>
        <taxon>metagenomes</taxon>
        <taxon>organismal metagenomes</taxon>
    </lineage>
</organism>
<feature type="non-terminal residue" evidence="2">
    <location>
        <position position="1"/>
    </location>
</feature>
<dbReference type="InterPro" id="IPR023214">
    <property type="entry name" value="HAD_sf"/>
</dbReference>
<dbReference type="GO" id="GO:0005886">
    <property type="term" value="C:plasma membrane"/>
    <property type="evidence" value="ECO:0007669"/>
    <property type="project" value="TreeGrafter"/>
</dbReference>
<sequence>SPEALEHDMVFCGLSGMIDPVRPEVTAAIVEAKEAGIRPVMITGDHIDTAVAIAKDLGIVEDASQAITGAQLDKISDEDFKTRVTEI</sequence>
<dbReference type="Gene3D" id="3.40.50.1000">
    <property type="entry name" value="HAD superfamily/HAD-like"/>
    <property type="match status" value="1"/>
</dbReference>
<name>J9F553_9ZZZZ</name>
<protein>
    <submittedName>
        <fullName evidence="2">ATPase, P-type (Transporting), HAD superfamily, subfamily IC</fullName>
    </submittedName>
</protein>
<accession>J9F553</accession>
<dbReference type="GO" id="GO:0005388">
    <property type="term" value="F:P-type calcium transporter activity"/>
    <property type="evidence" value="ECO:0007669"/>
    <property type="project" value="TreeGrafter"/>
</dbReference>
<dbReference type="PANTHER" id="PTHR24093">
    <property type="entry name" value="CATION TRANSPORTING ATPASE"/>
    <property type="match status" value="1"/>
</dbReference>
<dbReference type="InterPro" id="IPR036412">
    <property type="entry name" value="HAD-like_sf"/>
</dbReference>
<keyword evidence="1" id="KW-0460">Magnesium</keyword>
<dbReference type="Gene3D" id="3.40.1110.10">
    <property type="entry name" value="Calcium-transporting ATPase, cytoplasmic domain N"/>
    <property type="match status" value="1"/>
</dbReference>
<dbReference type="PRINTS" id="PR00119">
    <property type="entry name" value="CATATPASE"/>
</dbReference>
<proteinExistence type="predicted"/>
<comment type="caution">
    <text evidence="2">The sequence shown here is derived from an EMBL/GenBank/DDBJ whole genome shotgun (WGS) entry which is preliminary data.</text>
</comment>
<dbReference type="InterPro" id="IPR023299">
    <property type="entry name" value="ATPase_P-typ_cyto_dom_N"/>
</dbReference>
<evidence type="ECO:0000313" key="2">
    <source>
        <dbReference type="EMBL" id="EJW89623.1"/>
    </source>
</evidence>
<gene>
    <name evidence="2" type="ORF">EVA_22270</name>
</gene>